<feature type="transmembrane region" description="Helical" evidence="1">
    <location>
        <begin position="107"/>
        <end position="131"/>
    </location>
</feature>
<dbReference type="EMBL" id="JACCFM010000001">
    <property type="protein sequence ID" value="NYJ18224.1"/>
    <property type="molecule type" value="Genomic_DNA"/>
</dbReference>
<dbReference type="Proteomes" id="UP000537260">
    <property type="component" value="Unassembled WGS sequence"/>
</dbReference>
<keyword evidence="1" id="KW-1133">Transmembrane helix</keyword>
<sequence length="139" mass="15167">MMVSTTKRSTRTRSGAASYVTVGAFLIAALIINLYWPIPLWVATLYVGASILCFIVYAVDKSAARAGRWRISETTLLLLGLLGGWPGAIVAQQTLRHKTKKASFRKAFWTTVVANVAVFVVLATPLFAMFVEWSASALL</sequence>
<gene>
    <name evidence="2" type="ORF">HNR05_000015</name>
</gene>
<evidence type="ECO:0000313" key="2">
    <source>
        <dbReference type="EMBL" id="NYJ18224.1"/>
    </source>
</evidence>
<dbReference type="AlphaFoldDB" id="A0A7Z0EC06"/>
<keyword evidence="3" id="KW-1185">Reference proteome</keyword>
<name>A0A7Z0EC06_9MICO</name>
<protein>
    <submittedName>
        <fullName evidence="2">Uncharacterized membrane protein YsdA (DUF1294 family)</fullName>
    </submittedName>
</protein>
<keyword evidence="1" id="KW-0472">Membrane</keyword>
<organism evidence="2 3">
    <name type="scientific">Glaciibacter psychrotolerans</name>
    <dbReference type="NCBI Taxonomy" id="670054"/>
    <lineage>
        <taxon>Bacteria</taxon>
        <taxon>Bacillati</taxon>
        <taxon>Actinomycetota</taxon>
        <taxon>Actinomycetes</taxon>
        <taxon>Micrococcales</taxon>
        <taxon>Microbacteriaceae</taxon>
        <taxon>Glaciibacter</taxon>
    </lineage>
</organism>
<keyword evidence="1" id="KW-0812">Transmembrane</keyword>
<feature type="transmembrane region" description="Helical" evidence="1">
    <location>
        <begin position="38"/>
        <end position="59"/>
    </location>
</feature>
<accession>A0A7Z0EC06</accession>
<evidence type="ECO:0000313" key="3">
    <source>
        <dbReference type="Proteomes" id="UP000537260"/>
    </source>
</evidence>
<feature type="transmembrane region" description="Helical" evidence="1">
    <location>
        <begin position="12"/>
        <end position="32"/>
    </location>
</feature>
<proteinExistence type="predicted"/>
<dbReference type="Pfam" id="PF06961">
    <property type="entry name" value="DUF1294"/>
    <property type="match status" value="1"/>
</dbReference>
<evidence type="ECO:0000256" key="1">
    <source>
        <dbReference type="SAM" id="Phobius"/>
    </source>
</evidence>
<comment type="caution">
    <text evidence="2">The sequence shown here is derived from an EMBL/GenBank/DDBJ whole genome shotgun (WGS) entry which is preliminary data.</text>
</comment>
<reference evidence="2 3" key="1">
    <citation type="submission" date="2020-07" db="EMBL/GenBank/DDBJ databases">
        <title>Sequencing the genomes of 1000 actinobacteria strains.</title>
        <authorList>
            <person name="Klenk H.-P."/>
        </authorList>
    </citation>
    <scope>NUCLEOTIDE SEQUENCE [LARGE SCALE GENOMIC DNA]</scope>
    <source>
        <strain evidence="2 3">LI1</strain>
    </source>
</reference>
<dbReference type="InterPro" id="IPR010718">
    <property type="entry name" value="DUF1294"/>
</dbReference>